<dbReference type="Pfam" id="PF00295">
    <property type="entry name" value="Glyco_hydro_28"/>
    <property type="match status" value="1"/>
</dbReference>
<dbReference type="SUPFAM" id="SSF51126">
    <property type="entry name" value="Pectin lyase-like"/>
    <property type="match status" value="1"/>
</dbReference>
<proteinExistence type="inferred from homology"/>
<evidence type="ECO:0000313" key="12">
    <source>
        <dbReference type="Proteomes" id="UP000368418"/>
    </source>
</evidence>
<accession>A0A5M6BJD0</accession>
<sequence>MVHILDIFVSIAMSTILFLAGCSDKAVKDNEGNGGSDNEGDEPVETEYLQLYPAPGNLAQNVIGMDHSVWVNDQSCFVYRTEATGGGDYGSVYPEYAYFDFKGSVAIKVKPNYSVSSVEILPSRAQIVPKVNGSEISFVIREPGQYFVKINGDSENGSSATKNLYIFANPPEIDAPSKDDPNVVYFAPGVYEHKFYKLESNKIYYIAGGAFVYGRFYGVELQNVTIRGRGVICGEHLTSLGDEGRIVCINKKSNNIKIEGINVMHPKVWTIAMYQSNNIHIDNVHTISHGMSSDGCDITGCHDVLVENSFFRGHDDILAVKARDFINEMPVPQTCENVTFRNCVVWCDSSNPMTIGYETNQDIRNIRYERIDVLNISRPNVWQLEAVMAIEPHNEGVVDGVVYKDIRVDVKVPQNSLFRFVVDEGTGTIRNVRIEDVYINYGGTLGGIIYGTTQAEVSGVDFINVRNSEGLSLAEDKVTTNVYTSNINVSPNLKNGTWVGEVWDFSTEFSGFSSEQGRFDWYYKYLDGSEMKELLWNSSRNFWDVDTYCYIGWQRTDTNPVRNFPQMAAAMHPDVNKQPILIWKAPASGKILVRGKVRRPGTCGDGVDVSVRKNYQIPFWSMTIESSNQNFVDMGTNTVSVNKGDEVQFMVSMRGDNGCDNTEWLPVIEYLSLE</sequence>
<dbReference type="InterPro" id="IPR012334">
    <property type="entry name" value="Pectin_lyas_fold"/>
</dbReference>
<evidence type="ECO:0000313" key="11">
    <source>
        <dbReference type="EMBL" id="KAA5504092.1"/>
    </source>
</evidence>
<dbReference type="InterPro" id="IPR011050">
    <property type="entry name" value="Pectin_lyase_fold/virulence"/>
</dbReference>
<evidence type="ECO:0000256" key="3">
    <source>
        <dbReference type="ARBA" id="ARBA00022801"/>
    </source>
</evidence>
<dbReference type="EMBL" id="VVYP01000002">
    <property type="protein sequence ID" value="KAA5465797.1"/>
    <property type="molecule type" value="Genomic_DNA"/>
</dbReference>
<evidence type="ECO:0000313" key="10">
    <source>
        <dbReference type="EMBL" id="KAA5465797.1"/>
    </source>
</evidence>
<keyword evidence="6 9" id="KW-0326">Glycosidase</keyword>
<dbReference type="Proteomes" id="UP000368418">
    <property type="component" value="Unassembled WGS sequence"/>
</dbReference>
<keyword evidence="4" id="KW-0325">Glycoprotein</keyword>
<dbReference type="Proteomes" id="UP000475905">
    <property type="component" value="Unassembled WGS sequence"/>
</dbReference>
<dbReference type="PANTHER" id="PTHR31736:SF9">
    <property type="entry name" value="ENDO-XYLOGALACTURONAN HYDROLASE A-RELATED"/>
    <property type="match status" value="1"/>
</dbReference>
<gene>
    <name evidence="11" type="ORF">F2Y31_02290</name>
    <name evidence="10" type="ORF">F2Y36_02100</name>
</gene>
<dbReference type="EMBL" id="VVYD01000001">
    <property type="protein sequence ID" value="KAA5504092.1"/>
    <property type="molecule type" value="Genomic_DNA"/>
</dbReference>
<evidence type="ECO:0000313" key="13">
    <source>
        <dbReference type="Proteomes" id="UP000475905"/>
    </source>
</evidence>
<dbReference type="InterPro" id="IPR000743">
    <property type="entry name" value="Glyco_hydro_28"/>
</dbReference>
<dbReference type="Gene3D" id="2.160.20.10">
    <property type="entry name" value="Single-stranded right-handed beta-helix, Pectin lyase-like"/>
    <property type="match status" value="1"/>
</dbReference>
<keyword evidence="5" id="KW-0119">Carbohydrate metabolism</keyword>
<keyword evidence="3 9" id="KW-0378">Hydrolase</keyword>
<comment type="similarity">
    <text evidence="1 9">Belongs to the glycosyl hydrolase 28 family.</text>
</comment>
<keyword evidence="7" id="KW-0624">Polysaccharide degradation</keyword>
<evidence type="ECO:0000256" key="7">
    <source>
        <dbReference type="ARBA" id="ARBA00023326"/>
    </source>
</evidence>
<dbReference type="RefSeq" id="WP_005682383.1">
    <property type="nucleotide sequence ID" value="NZ_CABMOQ010000018.1"/>
</dbReference>
<evidence type="ECO:0000256" key="4">
    <source>
        <dbReference type="ARBA" id="ARBA00023180"/>
    </source>
</evidence>
<name>A0A5M6BJD0_9BACE</name>
<comment type="function">
    <text evidence="8">Pectinolytic enzyme involved in the degradation of xylogalacturonan (xga), a galacturonan backbone heavily substituted with xylose, and which is one important component of the hairy regions of pectin. Activity requires a galacturonic acid backbone substituted with xylose.</text>
</comment>
<protein>
    <submittedName>
        <fullName evidence="11">Uncharacterized protein</fullName>
    </submittedName>
</protein>
<keyword evidence="2" id="KW-0677">Repeat</keyword>
<evidence type="ECO:0000256" key="8">
    <source>
        <dbReference type="ARBA" id="ARBA00037278"/>
    </source>
</evidence>
<comment type="caution">
    <text evidence="11">The sequence shown here is derived from an EMBL/GenBank/DDBJ whole genome shotgun (WGS) entry which is preliminary data.</text>
</comment>
<dbReference type="GeneID" id="75112413"/>
<organism evidence="11 12">
    <name type="scientific">Bacteroides caccae</name>
    <dbReference type="NCBI Taxonomy" id="47678"/>
    <lineage>
        <taxon>Bacteria</taxon>
        <taxon>Pseudomonadati</taxon>
        <taxon>Bacteroidota</taxon>
        <taxon>Bacteroidia</taxon>
        <taxon>Bacteroidales</taxon>
        <taxon>Bacteroidaceae</taxon>
        <taxon>Bacteroides</taxon>
    </lineage>
</organism>
<evidence type="ECO:0000256" key="5">
    <source>
        <dbReference type="ARBA" id="ARBA00023277"/>
    </source>
</evidence>
<evidence type="ECO:0000256" key="6">
    <source>
        <dbReference type="ARBA" id="ARBA00023295"/>
    </source>
</evidence>
<dbReference type="GO" id="GO:0004650">
    <property type="term" value="F:polygalacturonase activity"/>
    <property type="evidence" value="ECO:0007669"/>
    <property type="project" value="InterPro"/>
</dbReference>
<dbReference type="PANTHER" id="PTHR31736">
    <property type="match status" value="1"/>
</dbReference>
<evidence type="ECO:0000256" key="2">
    <source>
        <dbReference type="ARBA" id="ARBA00022737"/>
    </source>
</evidence>
<reference evidence="12 13" key="1">
    <citation type="journal article" date="2019" name="Nat. Med.">
        <title>A library of human gut bacterial isolates paired with longitudinal multiomics data enables mechanistic microbiome research.</title>
        <authorList>
            <person name="Poyet M."/>
            <person name="Groussin M."/>
            <person name="Gibbons S.M."/>
            <person name="Avila-Pacheco J."/>
            <person name="Jiang X."/>
            <person name="Kearney S.M."/>
            <person name="Perrotta A.R."/>
            <person name="Berdy B."/>
            <person name="Zhao S."/>
            <person name="Lieberman T.D."/>
            <person name="Swanson P.K."/>
            <person name="Smith M."/>
            <person name="Roesemann S."/>
            <person name="Alexander J.E."/>
            <person name="Rich S.A."/>
            <person name="Livny J."/>
            <person name="Vlamakis H."/>
            <person name="Clish C."/>
            <person name="Bullock K."/>
            <person name="Deik A."/>
            <person name="Scott J."/>
            <person name="Pierce K.A."/>
            <person name="Xavier R.J."/>
            <person name="Alm E.J."/>
        </authorList>
    </citation>
    <scope>NUCLEOTIDE SEQUENCE [LARGE SCALE GENOMIC DNA]</scope>
    <source>
        <strain evidence="11 12">BIOML-A19</strain>
        <strain evidence="10 13">BIOML-A31</strain>
    </source>
</reference>
<dbReference type="GO" id="GO:0000272">
    <property type="term" value="P:polysaccharide catabolic process"/>
    <property type="evidence" value="ECO:0007669"/>
    <property type="project" value="UniProtKB-KW"/>
</dbReference>
<evidence type="ECO:0000256" key="9">
    <source>
        <dbReference type="RuleBase" id="RU361169"/>
    </source>
</evidence>
<dbReference type="AlphaFoldDB" id="A0A5M6BJD0"/>
<evidence type="ECO:0000256" key="1">
    <source>
        <dbReference type="ARBA" id="ARBA00008834"/>
    </source>
</evidence>